<feature type="domain" description="DUF4268" evidence="1">
    <location>
        <begin position="11"/>
        <end position="145"/>
    </location>
</feature>
<name>A0A365XY03_9BACT</name>
<dbReference type="Proteomes" id="UP000253410">
    <property type="component" value="Unassembled WGS sequence"/>
</dbReference>
<sequence>MYSKEEVSKQKQAFWTAFGRYMKPVLSADGEIISWSNYKTGIPGIFFKLDAENRYVCISILITQADPQLHAAFYECFEMQKKMLENALGETDWEWEQDITDDYGKNISRIGKRVDGISILRTEDWPALISFLKERIVALDEYWSTAKYAFEALL</sequence>
<accession>A0A365XY03</accession>
<protein>
    <submittedName>
        <fullName evidence="2">DUF4268 domain-containing protein</fullName>
    </submittedName>
</protein>
<dbReference type="RefSeq" id="WP_113613844.1">
    <property type="nucleotide sequence ID" value="NZ_QFFJ01000001.1"/>
</dbReference>
<dbReference type="InterPro" id="IPR025364">
    <property type="entry name" value="DUF4268"/>
</dbReference>
<comment type="caution">
    <text evidence="2">The sequence shown here is derived from an EMBL/GenBank/DDBJ whole genome shotgun (WGS) entry which is preliminary data.</text>
</comment>
<evidence type="ECO:0000313" key="3">
    <source>
        <dbReference type="Proteomes" id="UP000253410"/>
    </source>
</evidence>
<gene>
    <name evidence="2" type="ORF">DF182_01070</name>
</gene>
<dbReference type="AlphaFoldDB" id="A0A365XY03"/>
<keyword evidence="3" id="KW-1185">Reference proteome</keyword>
<dbReference type="Pfam" id="PF14088">
    <property type="entry name" value="DUF4268"/>
    <property type="match status" value="1"/>
</dbReference>
<dbReference type="OrthoDB" id="1467516at2"/>
<evidence type="ECO:0000259" key="1">
    <source>
        <dbReference type="Pfam" id="PF14088"/>
    </source>
</evidence>
<dbReference type="EMBL" id="QFFJ01000001">
    <property type="protein sequence ID" value="RBL91246.1"/>
    <property type="molecule type" value="Genomic_DNA"/>
</dbReference>
<organism evidence="2 3">
    <name type="scientific">Chitinophaga flava</name>
    <dbReference type="NCBI Taxonomy" id="2259036"/>
    <lineage>
        <taxon>Bacteria</taxon>
        <taxon>Pseudomonadati</taxon>
        <taxon>Bacteroidota</taxon>
        <taxon>Chitinophagia</taxon>
        <taxon>Chitinophagales</taxon>
        <taxon>Chitinophagaceae</taxon>
        <taxon>Chitinophaga</taxon>
    </lineage>
</organism>
<proteinExistence type="predicted"/>
<reference evidence="2 3" key="1">
    <citation type="submission" date="2018-05" db="EMBL/GenBank/DDBJ databases">
        <title>Chitinophaga sp. K3CV102501T nov., isolated from isolated from a monsoon evergreen broad-leaved forest soil.</title>
        <authorList>
            <person name="Lv Y."/>
        </authorList>
    </citation>
    <scope>NUCLEOTIDE SEQUENCE [LARGE SCALE GENOMIC DNA]</scope>
    <source>
        <strain evidence="2 3">GDMCC 1.1325</strain>
    </source>
</reference>
<evidence type="ECO:0000313" key="2">
    <source>
        <dbReference type="EMBL" id="RBL91246.1"/>
    </source>
</evidence>